<evidence type="ECO:0000256" key="1">
    <source>
        <dbReference type="SAM" id="MobiDB-lite"/>
    </source>
</evidence>
<accession>A0A679BAA4</accession>
<dbReference type="PANTHER" id="PTHR33018">
    <property type="entry name" value="OS10G0338966 PROTEIN-RELATED"/>
    <property type="match status" value="1"/>
</dbReference>
<sequence>MATRRRSKRKAVQITARAEAETDTGISGPDPMDTSASGGGRAKKRRGERSRNQLPKETYYIAALNDDGKPVEPRHVMTKFSSACGTLARLHGPLNMDEWKDVNIHIKNLMWEDLQKYLVYLPGSEVIGRKFALSTMAHRWRQWKSDMNTNFDQNNKSPFEKWGNITPIEWDMFVAKMTTPEALARRKRMSDLVKKNKYPHRLGSSGYDGHVGQCTGQVTNEGEMLFESPDIKHVTTCLQQIIEKEKIGEFVTRREHDELTAALGNAEHSGRVRGQSSRTSWKVGFPKESKSYKKRDAYKAKLREEVTEQITQQFYSLAAQHPQAFPNLVPPGSEQTVQIPSSVGSVETTTFPVDLITGPTPCSLVISIGRAGKTKEVASGLAILGRQFHNNPIPEDYARVQVARVNDDQISLELDIPTPEGIELLGGAYLRATEKGLGMITVNVPDNAFIDGPNGKFVISFKDLHAIFKMDKMYINLVGAWCLSQWVDAQRTGASIGYANPMMVCETAHTVRLNMDGPELKDKTDEEKKAYVERLHKKKRIEVATYLGQAMLMHVDKRVLMVPYHLSGHNYYKRHGGFVKDKKRKKLLVKARWPRLLVLSTDVSTVLTQCYKQPTGTNLCGYYVCEMLRVCGRYITEFTDLPSIPYTANWFDQKTLLNFCADLCRFIRRDICNHLGEFYDPYSELATDPKFKNLREWEREHAIE</sequence>
<protein>
    <submittedName>
        <fullName evidence="3">Transposon protein, putative, CACTA, En/Spm sub-class-like</fullName>
    </submittedName>
</protein>
<reference evidence="3" key="1">
    <citation type="submission" date="2018-08" db="EMBL/GenBank/DDBJ databases">
        <title>Oryza nivara genomic DNA, chromosome 11, BAC clone:BBa0032F22.</title>
        <authorList>
            <person name="Wu J."/>
            <person name="Kanamori H."/>
        </authorList>
    </citation>
    <scope>NUCLEOTIDE SEQUENCE</scope>
    <source>
        <strain evidence="3">W0106</strain>
    </source>
</reference>
<dbReference type="PANTHER" id="PTHR33018:SF19">
    <property type="entry name" value="OS12G0558775 PROTEIN"/>
    <property type="match status" value="1"/>
</dbReference>
<feature type="region of interest" description="Disordered" evidence="1">
    <location>
        <begin position="1"/>
        <end position="56"/>
    </location>
</feature>
<proteinExistence type="predicted"/>
<feature type="compositionally biased region" description="Basic residues" evidence="1">
    <location>
        <begin position="1"/>
        <end position="11"/>
    </location>
</feature>
<feature type="domain" description="DUF8039" evidence="2">
    <location>
        <begin position="352"/>
        <end position="428"/>
    </location>
</feature>
<dbReference type="Pfam" id="PF26133">
    <property type="entry name" value="DUF8039"/>
    <property type="match status" value="1"/>
</dbReference>
<organism evidence="3">
    <name type="scientific">Oryza nivara</name>
    <name type="common">Indian wild rice</name>
    <name type="synonym">Oryza sativa f. spontanea</name>
    <dbReference type="NCBI Taxonomy" id="4536"/>
    <lineage>
        <taxon>Eukaryota</taxon>
        <taxon>Viridiplantae</taxon>
        <taxon>Streptophyta</taxon>
        <taxon>Embryophyta</taxon>
        <taxon>Tracheophyta</taxon>
        <taxon>Spermatophyta</taxon>
        <taxon>Magnoliopsida</taxon>
        <taxon>Liliopsida</taxon>
        <taxon>Poales</taxon>
        <taxon>Poaceae</taxon>
        <taxon>BOP clade</taxon>
        <taxon>Oryzoideae</taxon>
        <taxon>Oryzeae</taxon>
        <taxon>Oryzinae</taxon>
        <taxon>Oryza</taxon>
    </lineage>
</organism>
<name>A0A679BAA4_ORYNI</name>
<gene>
    <name evidence="3" type="primary">BBa0032F22.27</name>
</gene>
<dbReference type="EMBL" id="AP018872">
    <property type="protein sequence ID" value="BBF89810.1"/>
    <property type="molecule type" value="Genomic_DNA"/>
</dbReference>
<dbReference type="AlphaFoldDB" id="A0A679BAA4"/>
<dbReference type="SUPFAM" id="SSF54001">
    <property type="entry name" value="Cysteine proteinases"/>
    <property type="match status" value="1"/>
</dbReference>
<evidence type="ECO:0000259" key="2">
    <source>
        <dbReference type="Pfam" id="PF26133"/>
    </source>
</evidence>
<dbReference type="InterPro" id="IPR038765">
    <property type="entry name" value="Papain-like_cys_pep_sf"/>
</dbReference>
<evidence type="ECO:0000313" key="3">
    <source>
        <dbReference type="EMBL" id="BBF89810.1"/>
    </source>
</evidence>
<dbReference type="InterPro" id="IPR058352">
    <property type="entry name" value="DUF8039"/>
</dbReference>